<feature type="domain" description="HotDog ACOT-type" evidence="4">
    <location>
        <begin position="138"/>
        <end position="250"/>
    </location>
</feature>
<dbReference type="InterPro" id="IPR033120">
    <property type="entry name" value="HOTDOG_ACOT"/>
</dbReference>
<keyword evidence="6" id="KW-1185">Reference proteome</keyword>
<sequence length="258" mass="27530">MTDSAAYTGITRLVDIIFPGDANHHGTMFGGVGLAQMDKAAFIAAARYARANFVTASCEHIDFEAPAYVGEIADVNAHVTRVGQRSLTVTVELIAEALLTGERRLCSRGQFNMVAVGAEFNKGGGILPPLPAKTTIDTLETQAMVDIVFPEQTSHYGSLYGGNALAAMGKAASITATRHCRKAVVMASSQRADFTSQVQKGEIIILYSHVTSTGNSSMAVAVELWAESLFSHNRRHCGQANFIMVAVNKDHKPVSALD</sequence>
<accession>A0ABV7D4Z6</accession>
<dbReference type="Proteomes" id="UP001595444">
    <property type="component" value="Unassembled WGS sequence"/>
</dbReference>
<dbReference type="EC" id="3.1.2.20" evidence="5"/>
<comment type="caution">
    <text evidence="5">The sequence shown here is derived from an EMBL/GenBank/DDBJ whole genome shotgun (WGS) entry which is preliminary data.</text>
</comment>
<evidence type="ECO:0000256" key="2">
    <source>
        <dbReference type="ARBA" id="ARBA00022801"/>
    </source>
</evidence>
<keyword evidence="2 3" id="KW-0378">Hydrolase</keyword>
<evidence type="ECO:0000313" key="6">
    <source>
        <dbReference type="Proteomes" id="UP001595444"/>
    </source>
</evidence>
<dbReference type="Gene3D" id="3.10.129.10">
    <property type="entry name" value="Hotdog Thioesterase"/>
    <property type="match status" value="2"/>
</dbReference>
<dbReference type="InterPro" id="IPR040170">
    <property type="entry name" value="Cytosol_ACT"/>
</dbReference>
<protein>
    <submittedName>
        <fullName evidence="5">Acyl-CoA thioesterase</fullName>
        <ecNumber evidence="5">3.1.2.20</ecNumber>
    </submittedName>
</protein>
<comment type="similarity">
    <text evidence="1">Belongs to the acyl coenzyme A hydrolase family.</text>
</comment>
<proteinExistence type="inferred from homology"/>
<dbReference type="Pfam" id="PF03061">
    <property type="entry name" value="4HBT"/>
    <property type="match status" value="2"/>
</dbReference>
<evidence type="ECO:0000256" key="3">
    <source>
        <dbReference type="PROSITE-ProRule" id="PRU01106"/>
    </source>
</evidence>
<dbReference type="GO" id="GO:0047617">
    <property type="term" value="F:fatty acyl-CoA hydrolase activity"/>
    <property type="evidence" value="ECO:0007669"/>
    <property type="project" value="UniProtKB-EC"/>
</dbReference>
<dbReference type="PANTHER" id="PTHR11049">
    <property type="entry name" value="ACYL COENZYME A THIOESTER HYDROLASE"/>
    <property type="match status" value="1"/>
</dbReference>
<gene>
    <name evidence="5" type="ORF">ACFOKA_08835</name>
</gene>
<evidence type="ECO:0000259" key="4">
    <source>
        <dbReference type="PROSITE" id="PS51770"/>
    </source>
</evidence>
<dbReference type="CDD" id="cd03442">
    <property type="entry name" value="BFIT_BACH"/>
    <property type="match status" value="2"/>
</dbReference>
<evidence type="ECO:0000313" key="5">
    <source>
        <dbReference type="EMBL" id="MFC3052010.1"/>
    </source>
</evidence>
<name>A0ABV7D4Z6_9PROT</name>
<dbReference type="RefSeq" id="WP_194215424.1">
    <property type="nucleotide sequence ID" value="NZ_CP061205.1"/>
</dbReference>
<dbReference type="InterPro" id="IPR029069">
    <property type="entry name" value="HotDog_dom_sf"/>
</dbReference>
<dbReference type="InterPro" id="IPR006683">
    <property type="entry name" value="Thioestr_dom"/>
</dbReference>
<dbReference type="PANTHER" id="PTHR11049:SF24">
    <property type="entry name" value="CYTOSOLIC ACYL COENZYME A THIOESTER HYDROLASE"/>
    <property type="match status" value="1"/>
</dbReference>
<reference evidence="6" key="1">
    <citation type="journal article" date="2019" name="Int. J. Syst. Evol. Microbiol.">
        <title>The Global Catalogue of Microorganisms (GCM) 10K type strain sequencing project: providing services to taxonomists for standard genome sequencing and annotation.</title>
        <authorList>
            <consortium name="The Broad Institute Genomics Platform"/>
            <consortium name="The Broad Institute Genome Sequencing Center for Infectious Disease"/>
            <person name="Wu L."/>
            <person name="Ma J."/>
        </authorList>
    </citation>
    <scope>NUCLEOTIDE SEQUENCE [LARGE SCALE GENOMIC DNA]</scope>
    <source>
        <strain evidence="6">KCTC 62164</strain>
    </source>
</reference>
<evidence type="ECO:0000256" key="1">
    <source>
        <dbReference type="ARBA" id="ARBA00010458"/>
    </source>
</evidence>
<organism evidence="5 6">
    <name type="scientific">Kordiimonas pumila</name>
    <dbReference type="NCBI Taxonomy" id="2161677"/>
    <lineage>
        <taxon>Bacteria</taxon>
        <taxon>Pseudomonadati</taxon>
        <taxon>Pseudomonadota</taxon>
        <taxon>Alphaproteobacteria</taxon>
        <taxon>Kordiimonadales</taxon>
        <taxon>Kordiimonadaceae</taxon>
        <taxon>Kordiimonas</taxon>
    </lineage>
</organism>
<dbReference type="EMBL" id="JBHRSL010000006">
    <property type="protein sequence ID" value="MFC3052010.1"/>
    <property type="molecule type" value="Genomic_DNA"/>
</dbReference>
<feature type="domain" description="HotDog ACOT-type" evidence="4">
    <location>
        <begin position="7"/>
        <end position="119"/>
    </location>
</feature>
<dbReference type="PROSITE" id="PS51770">
    <property type="entry name" value="HOTDOG_ACOT"/>
    <property type="match status" value="2"/>
</dbReference>
<dbReference type="SUPFAM" id="SSF54637">
    <property type="entry name" value="Thioesterase/thiol ester dehydrase-isomerase"/>
    <property type="match status" value="2"/>
</dbReference>